<evidence type="ECO:0000313" key="1">
    <source>
        <dbReference type="EMBL" id="PON60840.1"/>
    </source>
</evidence>
<organism evidence="1 2">
    <name type="scientific">Parasponia andersonii</name>
    <name type="common">Sponia andersonii</name>
    <dbReference type="NCBI Taxonomy" id="3476"/>
    <lineage>
        <taxon>Eukaryota</taxon>
        <taxon>Viridiplantae</taxon>
        <taxon>Streptophyta</taxon>
        <taxon>Embryophyta</taxon>
        <taxon>Tracheophyta</taxon>
        <taxon>Spermatophyta</taxon>
        <taxon>Magnoliopsida</taxon>
        <taxon>eudicotyledons</taxon>
        <taxon>Gunneridae</taxon>
        <taxon>Pentapetalae</taxon>
        <taxon>rosids</taxon>
        <taxon>fabids</taxon>
        <taxon>Rosales</taxon>
        <taxon>Cannabaceae</taxon>
        <taxon>Parasponia</taxon>
    </lineage>
</organism>
<dbReference type="Proteomes" id="UP000237105">
    <property type="component" value="Unassembled WGS sequence"/>
</dbReference>
<gene>
    <name evidence="1" type="ORF">PanWU01x14_149690</name>
</gene>
<reference evidence="2" key="1">
    <citation type="submission" date="2016-06" db="EMBL/GenBank/DDBJ databases">
        <title>Parallel loss of symbiosis genes in relatives of nitrogen-fixing non-legume Parasponia.</title>
        <authorList>
            <person name="Van Velzen R."/>
            <person name="Holmer R."/>
            <person name="Bu F."/>
            <person name="Rutten L."/>
            <person name="Van Zeijl A."/>
            <person name="Liu W."/>
            <person name="Santuari L."/>
            <person name="Cao Q."/>
            <person name="Sharma T."/>
            <person name="Shen D."/>
            <person name="Roswanjaya Y."/>
            <person name="Wardhani T."/>
            <person name="Kalhor M.S."/>
            <person name="Jansen J."/>
            <person name="Van den Hoogen J."/>
            <person name="Gungor B."/>
            <person name="Hartog M."/>
            <person name="Hontelez J."/>
            <person name="Verver J."/>
            <person name="Yang W.-C."/>
            <person name="Schijlen E."/>
            <person name="Repin R."/>
            <person name="Schilthuizen M."/>
            <person name="Schranz E."/>
            <person name="Heidstra R."/>
            <person name="Miyata K."/>
            <person name="Fedorova E."/>
            <person name="Kohlen W."/>
            <person name="Bisseling T."/>
            <person name="Smit S."/>
            <person name="Geurts R."/>
        </authorList>
    </citation>
    <scope>NUCLEOTIDE SEQUENCE [LARGE SCALE GENOMIC DNA]</scope>
    <source>
        <strain evidence="2">cv. WU1-14</strain>
    </source>
</reference>
<dbReference type="EMBL" id="JXTB01000126">
    <property type="protein sequence ID" value="PON60840.1"/>
    <property type="molecule type" value="Genomic_DNA"/>
</dbReference>
<comment type="caution">
    <text evidence="1">The sequence shown here is derived from an EMBL/GenBank/DDBJ whole genome shotgun (WGS) entry which is preliminary data.</text>
</comment>
<name>A0A2P5CIG9_PARAD</name>
<evidence type="ECO:0000313" key="2">
    <source>
        <dbReference type="Proteomes" id="UP000237105"/>
    </source>
</evidence>
<protein>
    <submittedName>
        <fullName evidence="1">Uncharacterized protein</fullName>
    </submittedName>
</protein>
<accession>A0A2P5CIG9</accession>
<keyword evidence="2" id="KW-1185">Reference proteome</keyword>
<sequence>CVIEQVNLPPLPAVADHFHPSHFRVSHSNVIIIHMLDHYKDWTALLLNPALAQFKLLQEPPDLPPLNWIGYLHRMWMWMWMWMRIWIWVRFQACCLQVC</sequence>
<dbReference type="AlphaFoldDB" id="A0A2P5CIG9"/>
<feature type="non-terminal residue" evidence="1">
    <location>
        <position position="1"/>
    </location>
</feature>
<proteinExistence type="predicted"/>